<feature type="domain" description="TonB-dependent receptor-like beta-barrel" evidence="16">
    <location>
        <begin position="354"/>
        <end position="834"/>
    </location>
</feature>
<evidence type="ECO:0000313" key="19">
    <source>
        <dbReference type="Proteomes" id="UP000627521"/>
    </source>
</evidence>
<dbReference type="InterPro" id="IPR037066">
    <property type="entry name" value="Plug_dom_sf"/>
</dbReference>
<dbReference type="Gene3D" id="2.170.130.10">
    <property type="entry name" value="TonB-dependent receptor, plug domain"/>
    <property type="match status" value="1"/>
</dbReference>
<reference evidence="18 19" key="1">
    <citation type="submission" date="2020-09" db="EMBL/GenBank/DDBJ databases">
        <title>Bacillus nautilus sp. nov., Chryseoglobus crepusculi sp. nov, and Psychrobacter noctis sp. nov., isolated from deep-sea sponges from the equatorial Atlantic.</title>
        <authorList>
            <person name="Stennett H.L."/>
            <person name="Williams S.E."/>
        </authorList>
    </citation>
    <scope>NUCLEOTIDE SEQUENCE [LARGE SCALE GENOMIC DNA]</scope>
    <source>
        <strain evidence="18 19">28M-24</strain>
    </source>
</reference>
<evidence type="ECO:0000259" key="16">
    <source>
        <dbReference type="Pfam" id="PF00593"/>
    </source>
</evidence>
<protein>
    <submittedName>
        <fullName evidence="18">TonB-dependent receptor</fullName>
    </submittedName>
</protein>
<keyword evidence="3 12" id="KW-1134">Transmembrane beta strand</keyword>
<dbReference type="InterPro" id="IPR000531">
    <property type="entry name" value="Beta-barrel_TonB"/>
</dbReference>
<sequence length="876" mass="93879">MNQTKTKWIFIAIMLFSVSFIVAQSTISGSVKDASGQPLVGVNVILEDTSKGSQTDFDGNYTISNVENGTYQINASYIGFATLSQTVTVNGDSVISNFVLAEDLEALDEVIITGVVNPKSRLESSVSVSSIGAKLIEQSAPRTTGEIFRNIPGVRSESSGGDGNANFNVRGVPVSSGGSRYLQLQEDGLPIMLFGDTSFGNSDNWLRADANIGRVESIRGGSASTQTSNGPAGIINLISKTGNTEGGSISTSAGLDYNTNRLDFEYGTPLANGISYHIGGFMRTGEGPREAGFNASKGGQFKANITKQFKSGYVRTYFKFLNDKTPMYMPMPMLLQGSDSNPTYANLPGFDITTDGLQTKYLQESAGPTSSDRGRSVRDVRDGNNPISQAIGLEFSFDLGEGWKITEKGRISFNKGGWIAPFTAGFGETNSFVAGLPVPQPVTLSYADDGSPYTPSNGLIQNIHMFDTTIDDLNNVFNDIKLSKKIGDNIGVTLGYFTASQNTKISWQWNAFLQEVKGGGEARLVNIDGYSRAGQYAYGTPVWGNCCQRKYNTQHTVSAPYVGVDASISEKLNFDGSVRFEKVRVDGTIAAGNTQGPVDVDGNGTIEAIETLVPVVQPTNSQFIGDEYDFVSYSGGLNYLINDQSAVFARYSVGASGRASDRNGYGIDGTASTQYDKVSQLEAGYKRKLANGYINLVGFTSNTDEDAGTALNLSVGNEFRATGLEFEGAYNLGDFSISGSVTYTDAEIVEDRVTAGANNGNKPQRQADFVYNLAPSYVFGNNKQHVFGVTVLGTTESYAFDSNDLVQPGYAYFNVLAKVGLTKGLSVALNVNNLFDTVGITEVNGIDGPAINGTDRYVRARSITGRSSSLTFQYKF</sequence>
<dbReference type="Pfam" id="PF13715">
    <property type="entry name" value="CarbopepD_reg_2"/>
    <property type="match status" value="1"/>
</dbReference>
<name>A0ABR8LX75_9FLAO</name>
<dbReference type="Pfam" id="PF07715">
    <property type="entry name" value="Plug"/>
    <property type="match status" value="1"/>
</dbReference>
<feature type="chain" id="PRO_5047130791" evidence="15">
    <location>
        <begin position="24"/>
        <end position="876"/>
    </location>
</feature>
<comment type="subcellular location">
    <subcellularLocation>
        <location evidence="1 12">Cell outer membrane</location>
        <topology evidence="1 12">Multi-pass membrane protein</topology>
    </subcellularLocation>
</comment>
<evidence type="ECO:0000313" key="18">
    <source>
        <dbReference type="EMBL" id="MBD3863988.1"/>
    </source>
</evidence>
<evidence type="ECO:0000256" key="3">
    <source>
        <dbReference type="ARBA" id="ARBA00022452"/>
    </source>
</evidence>
<keyword evidence="2 12" id="KW-0813">Transport</keyword>
<feature type="signal peptide" evidence="15">
    <location>
        <begin position="1"/>
        <end position="23"/>
    </location>
</feature>
<keyword evidence="11 12" id="KW-0998">Cell outer membrane</keyword>
<dbReference type="InterPro" id="IPR012910">
    <property type="entry name" value="Plug_dom"/>
</dbReference>
<dbReference type="PANTHER" id="PTHR32552">
    <property type="entry name" value="FERRICHROME IRON RECEPTOR-RELATED"/>
    <property type="match status" value="1"/>
</dbReference>
<accession>A0ABR8LX75</accession>
<evidence type="ECO:0000256" key="1">
    <source>
        <dbReference type="ARBA" id="ARBA00004571"/>
    </source>
</evidence>
<feature type="domain" description="TonB-dependent receptor plug" evidence="17">
    <location>
        <begin position="123"/>
        <end position="234"/>
    </location>
</feature>
<evidence type="ECO:0000256" key="15">
    <source>
        <dbReference type="SAM" id="SignalP"/>
    </source>
</evidence>
<feature type="region of interest" description="Disordered" evidence="14">
    <location>
        <begin position="364"/>
        <end position="383"/>
    </location>
</feature>
<dbReference type="RefSeq" id="WP_051437501.1">
    <property type="nucleotide sequence ID" value="NZ_JACXXF010000006.1"/>
</dbReference>
<feature type="compositionally biased region" description="Basic and acidic residues" evidence="14">
    <location>
        <begin position="372"/>
        <end position="382"/>
    </location>
</feature>
<evidence type="ECO:0000259" key="17">
    <source>
        <dbReference type="Pfam" id="PF07715"/>
    </source>
</evidence>
<keyword evidence="9 13" id="KW-0798">TonB box</keyword>
<gene>
    <name evidence="18" type="ORF">IEG06_11040</name>
</gene>
<evidence type="ECO:0000256" key="6">
    <source>
        <dbReference type="ARBA" id="ARBA00022729"/>
    </source>
</evidence>
<keyword evidence="6 15" id="KW-0732">Signal</keyword>
<dbReference type="InterPro" id="IPR036942">
    <property type="entry name" value="Beta-barrel_TonB_sf"/>
</dbReference>
<proteinExistence type="inferred from homology"/>
<comment type="caution">
    <text evidence="18">The sequence shown here is derived from an EMBL/GenBank/DDBJ whole genome shotgun (WGS) entry which is preliminary data.</text>
</comment>
<dbReference type="Pfam" id="PF00593">
    <property type="entry name" value="TonB_dep_Rec_b-barrel"/>
    <property type="match status" value="1"/>
</dbReference>
<evidence type="ECO:0000256" key="9">
    <source>
        <dbReference type="ARBA" id="ARBA00023077"/>
    </source>
</evidence>
<evidence type="ECO:0000256" key="2">
    <source>
        <dbReference type="ARBA" id="ARBA00022448"/>
    </source>
</evidence>
<dbReference type="InterPro" id="IPR039426">
    <property type="entry name" value="TonB-dep_rcpt-like"/>
</dbReference>
<keyword evidence="10 12" id="KW-0472">Membrane</keyword>
<keyword evidence="7" id="KW-0408">Iron</keyword>
<keyword evidence="18" id="KW-0675">Receptor</keyword>
<evidence type="ECO:0000256" key="11">
    <source>
        <dbReference type="ARBA" id="ARBA00023237"/>
    </source>
</evidence>
<dbReference type="Gene3D" id="2.60.40.1120">
    <property type="entry name" value="Carboxypeptidase-like, regulatory domain"/>
    <property type="match status" value="1"/>
</dbReference>
<evidence type="ECO:0000256" key="13">
    <source>
        <dbReference type="RuleBase" id="RU003357"/>
    </source>
</evidence>
<keyword evidence="4" id="KW-0410">Iron transport</keyword>
<dbReference type="PROSITE" id="PS52016">
    <property type="entry name" value="TONB_DEPENDENT_REC_3"/>
    <property type="match status" value="1"/>
</dbReference>
<keyword evidence="5 12" id="KW-0812">Transmembrane</keyword>
<evidence type="ECO:0000256" key="7">
    <source>
        <dbReference type="ARBA" id="ARBA00023004"/>
    </source>
</evidence>
<evidence type="ECO:0000256" key="10">
    <source>
        <dbReference type="ARBA" id="ARBA00023136"/>
    </source>
</evidence>
<keyword evidence="8" id="KW-0406">Ion transport</keyword>
<comment type="similarity">
    <text evidence="12 13">Belongs to the TonB-dependent receptor family.</text>
</comment>
<evidence type="ECO:0000256" key="5">
    <source>
        <dbReference type="ARBA" id="ARBA00022692"/>
    </source>
</evidence>
<evidence type="ECO:0000256" key="12">
    <source>
        <dbReference type="PROSITE-ProRule" id="PRU01360"/>
    </source>
</evidence>
<dbReference type="InterPro" id="IPR008969">
    <property type="entry name" value="CarboxyPept-like_regulatory"/>
</dbReference>
<dbReference type="Gene3D" id="2.40.170.20">
    <property type="entry name" value="TonB-dependent receptor, beta-barrel domain"/>
    <property type="match status" value="1"/>
</dbReference>
<keyword evidence="19" id="KW-1185">Reference proteome</keyword>
<evidence type="ECO:0000256" key="8">
    <source>
        <dbReference type="ARBA" id="ARBA00023065"/>
    </source>
</evidence>
<dbReference type="PANTHER" id="PTHR32552:SF89">
    <property type="entry name" value="CATECHOLATE SIDEROPHORE RECEPTOR FIU"/>
    <property type="match status" value="1"/>
</dbReference>
<dbReference type="Proteomes" id="UP000627521">
    <property type="component" value="Unassembled WGS sequence"/>
</dbReference>
<organism evidence="18 19">
    <name type="scientific">Olleya marilimosa</name>
    <dbReference type="NCBI Taxonomy" id="272164"/>
    <lineage>
        <taxon>Bacteria</taxon>
        <taxon>Pseudomonadati</taxon>
        <taxon>Bacteroidota</taxon>
        <taxon>Flavobacteriia</taxon>
        <taxon>Flavobacteriales</taxon>
        <taxon>Flavobacteriaceae</taxon>
    </lineage>
</organism>
<evidence type="ECO:0000256" key="4">
    <source>
        <dbReference type="ARBA" id="ARBA00022496"/>
    </source>
</evidence>
<dbReference type="SUPFAM" id="SSF56935">
    <property type="entry name" value="Porins"/>
    <property type="match status" value="1"/>
</dbReference>
<dbReference type="EMBL" id="JACXXH010000006">
    <property type="protein sequence ID" value="MBD3863988.1"/>
    <property type="molecule type" value="Genomic_DNA"/>
</dbReference>
<evidence type="ECO:0000256" key="14">
    <source>
        <dbReference type="SAM" id="MobiDB-lite"/>
    </source>
</evidence>
<dbReference type="SUPFAM" id="SSF49464">
    <property type="entry name" value="Carboxypeptidase regulatory domain-like"/>
    <property type="match status" value="1"/>
</dbReference>